<organism evidence="1 2">
    <name type="scientific">Velocimicrobium porci</name>
    <dbReference type="NCBI Taxonomy" id="2606634"/>
    <lineage>
        <taxon>Bacteria</taxon>
        <taxon>Bacillati</taxon>
        <taxon>Bacillota</taxon>
        <taxon>Clostridia</taxon>
        <taxon>Lachnospirales</taxon>
        <taxon>Lachnospiraceae</taxon>
        <taxon>Velocimicrobium</taxon>
    </lineage>
</organism>
<evidence type="ECO:0000313" key="1">
    <source>
        <dbReference type="EMBL" id="MSS63165.1"/>
    </source>
</evidence>
<accession>A0A6L5XWH3</accession>
<dbReference type="AlphaFoldDB" id="A0A6L5XWH3"/>
<dbReference type="Proteomes" id="UP000482209">
    <property type="component" value="Unassembled WGS sequence"/>
</dbReference>
<proteinExistence type="predicted"/>
<comment type="caution">
    <text evidence="1">The sequence shown here is derived from an EMBL/GenBank/DDBJ whole genome shotgun (WGS) entry which is preliminary data.</text>
</comment>
<protein>
    <submittedName>
        <fullName evidence="1">Uncharacterized protein</fullName>
    </submittedName>
</protein>
<dbReference type="RefSeq" id="WP_154517966.1">
    <property type="nucleotide sequence ID" value="NZ_VUMT01000005.1"/>
</dbReference>
<name>A0A6L5XWH3_9FIRM</name>
<evidence type="ECO:0000313" key="2">
    <source>
        <dbReference type="Proteomes" id="UP000482209"/>
    </source>
</evidence>
<dbReference type="EMBL" id="VUMT01000005">
    <property type="protein sequence ID" value="MSS63165.1"/>
    <property type="molecule type" value="Genomic_DNA"/>
</dbReference>
<gene>
    <name evidence="1" type="ORF">FYJ58_04635</name>
</gene>
<reference evidence="1 2" key="1">
    <citation type="submission" date="2019-08" db="EMBL/GenBank/DDBJ databases">
        <title>In-depth cultivation of the pig gut microbiome towards novel bacterial diversity and tailored functional studies.</title>
        <authorList>
            <person name="Wylensek D."/>
            <person name="Hitch T.C.A."/>
            <person name="Clavel T."/>
        </authorList>
    </citation>
    <scope>NUCLEOTIDE SEQUENCE [LARGE SCALE GENOMIC DNA]</scope>
    <source>
        <strain evidence="1 2">WCA-693-APC-MOT-I</strain>
    </source>
</reference>
<sequence>MRRIRIAKTATAEVVGIERIKGLEFIMYSCSECGYGIEADYCYCPDCRVIIKEEKREEITNGR</sequence>
<keyword evidence="2" id="KW-1185">Reference proteome</keyword>